<proteinExistence type="predicted"/>
<name>A0A3L6MX96_FUSOX</name>
<accession>A0A3L6MX96</accession>
<dbReference type="AlphaFoldDB" id="A0A3L6MX96"/>
<organism evidence="1 2">
    <name type="scientific">Fusarium oxysporum f. sp. cepae</name>
    <dbReference type="NCBI Taxonomy" id="396571"/>
    <lineage>
        <taxon>Eukaryota</taxon>
        <taxon>Fungi</taxon>
        <taxon>Dikarya</taxon>
        <taxon>Ascomycota</taxon>
        <taxon>Pezizomycotina</taxon>
        <taxon>Sordariomycetes</taxon>
        <taxon>Hypocreomycetidae</taxon>
        <taxon>Hypocreales</taxon>
        <taxon>Nectriaceae</taxon>
        <taxon>Fusarium</taxon>
        <taxon>Fusarium oxysporum species complex</taxon>
    </lineage>
</organism>
<protein>
    <submittedName>
        <fullName evidence="1">Uncharacterized protein</fullName>
    </submittedName>
</protein>
<gene>
    <name evidence="1" type="ORF">BFJ65_g16429</name>
</gene>
<dbReference type="EMBL" id="MRCU01000013">
    <property type="protein sequence ID" value="RKK08766.1"/>
    <property type="molecule type" value="Genomic_DNA"/>
</dbReference>
<reference evidence="1 2" key="1">
    <citation type="journal article" date="2018" name="Sci. Rep.">
        <title>Characterisation of pathogen-specific regions and novel effector candidates in Fusarium oxysporum f. sp. cepae.</title>
        <authorList>
            <person name="Armitage A.D."/>
            <person name="Taylor A."/>
            <person name="Sobczyk M.K."/>
            <person name="Baxter L."/>
            <person name="Greenfield B.P."/>
            <person name="Bates H.J."/>
            <person name="Wilson F."/>
            <person name="Jackson A.C."/>
            <person name="Ott S."/>
            <person name="Harrison R.J."/>
            <person name="Clarkson J.P."/>
        </authorList>
    </citation>
    <scope>NUCLEOTIDE SEQUENCE [LARGE SCALE GENOMIC DNA]</scope>
    <source>
        <strain evidence="1 2">FoC_Fus2</strain>
    </source>
</reference>
<dbReference type="Proteomes" id="UP000270866">
    <property type="component" value="Unassembled WGS sequence"/>
</dbReference>
<evidence type="ECO:0000313" key="1">
    <source>
        <dbReference type="EMBL" id="RKK08766.1"/>
    </source>
</evidence>
<sequence length="52" mass="5581">MLQDSAWAPAALRVQARSLLQSPVVPTKGAPRTFDGYKSEFYNGLQCGSPGL</sequence>
<evidence type="ECO:0000313" key="2">
    <source>
        <dbReference type="Proteomes" id="UP000270866"/>
    </source>
</evidence>
<comment type="caution">
    <text evidence="1">The sequence shown here is derived from an EMBL/GenBank/DDBJ whole genome shotgun (WGS) entry which is preliminary data.</text>
</comment>